<dbReference type="InterPro" id="IPR050517">
    <property type="entry name" value="DDR_Repair_Kinase"/>
</dbReference>
<dbReference type="GO" id="GO:0005737">
    <property type="term" value="C:cytoplasm"/>
    <property type="evidence" value="ECO:0007669"/>
    <property type="project" value="TreeGrafter"/>
</dbReference>
<gene>
    <name evidence="1" type="ORF">TTEB3V08_LOCUS3293</name>
</gene>
<dbReference type="FunFam" id="1.25.10.10:FF:000060">
    <property type="entry name" value="Serine/threonine-protein kinase mTOR"/>
    <property type="match status" value="1"/>
</dbReference>
<name>A0A7R9FKI9_9NEOP</name>
<sequence length="418" mass="47597">MVTIMTNLLMQQFVTGLKSRHAEVRSKAARDLYHYVKTELREVSVEELTSFMDEFNHHIFEMVSGSDVNEKKGGILAIVCLIGADVGNINTRISRFANYLRNLLPSNDTGVMELAAKTVGKLALVSGTYAAEYVEFEVKRAFEWLGGDRNEGKRHAAVLVLRELAVSMPTYFFQQVQQFFEMIFNAVRDPKPVIREGAVEALRAALVVTAQRETAKQTQKPQWYKQCYDEANNGFDEIYTREKGVNRDDRVHGSMLVLNELLRCGNVEWERNYEDLMEKLQYQQNQQATKRFPRRRAGDTHDLTVMVSSIFYSKLGTVNNGIGKKGEGSLETVEKELPRKSARGVVVVARGVASDKPRTVWSFFDVEVKRKDHPQCTRPLFKPQSPRQRQSSLLRILTSNTPSMAIKPMALPIEHRCV</sequence>
<dbReference type="GO" id="GO:0005634">
    <property type="term" value="C:nucleus"/>
    <property type="evidence" value="ECO:0007669"/>
    <property type="project" value="TreeGrafter"/>
</dbReference>
<dbReference type="Gene3D" id="1.25.10.10">
    <property type="entry name" value="Leucine-rich Repeat Variant"/>
    <property type="match status" value="1"/>
</dbReference>
<dbReference type="EMBL" id="OE000847">
    <property type="protein sequence ID" value="CAD7455213.1"/>
    <property type="molecule type" value="Genomic_DNA"/>
</dbReference>
<dbReference type="GO" id="GO:0016242">
    <property type="term" value="P:negative regulation of macroautophagy"/>
    <property type="evidence" value="ECO:0007669"/>
    <property type="project" value="TreeGrafter"/>
</dbReference>
<dbReference type="AlphaFoldDB" id="A0A7R9FKI9"/>
<accession>A0A7R9FKI9</accession>
<dbReference type="PANTHER" id="PTHR11139">
    <property type="entry name" value="ATAXIA TELANGIECTASIA MUTATED ATM -RELATED"/>
    <property type="match status" value="1"/>
</dbReference>
<dbReference type="InterPro" id="IPR016024">
    <property type="entry name" value="ARM-type_fold"/>
</dbReference>
<protein>
    <recommendedName>
        <fullName evidence="2">Target of rapamycin</fullName>
    </recommendedName>
</protein>
<reference evidence="1" key="1">
    <citation type="submission" date="2020-11" db="EMBL/GenBank/DDBJ databases">
        <authorList>
            <person name="Tran Van P."/>
        </authorList>
    </citation>
    <scope>NUCLEOTIDE SEQUENCE</scope>
</reference>
<proteinExistence type="predicted"/>
<dbReference type="InterPro" id="IPR011989">
    <property type="entry name" value="ARM-like"/>
</dbReference>
<evidence type="ECO:0008006" key="2">
    <source>
        <dbReference type="Google" id="ProtNLM"/>
    </source>
</evidence>
<dbReference type="GO" id="GO:0031931">
    <property type="term" value="C:TORC1 complex"/>
    <property type="evidence" value="ECO:0007669"/>
    <property type="project" value="TreeGrafter"/>
</dbReference>
<organism evidence="1">
    <name type="scientific">Timema tahoe</name>
    <dbReference type="NCBI Taxonomy" id="61484"/>
    <lineage>
        <taxon>Eukaryota</taxon>
        <taxon>Metazoa</taxon>
        <taxon>Ecdysozoa</taxon>
        <taxon>Arthropoda</taxon>
        <taxon>Hexapoda</taxon>
        <taxon>Insecta</taxon>
        <taxon>Pterygota</taxon>
        <taxon>Neoptera</taxon>
        <taxon>Polyneoptera</taxon>
        <taxon>Phasmatodea</taxon>
        <taxon>Timematodea</taxon>
        <taxon>Timematoidea</taxon>
        <taxon>Timematidae</taxon>
        <taxon>Timema</taxon>
    </lineage>
</organism>
<dbReference type="GO" id="GO:0031932">
    <property type="term" value="C:TORC2 complex"/>
    <property type="evidence" value="ECO:0007669"/>
    <property type="project" value="TreeGrafter"/>
</dbReference>
<evidence type="ECO:0000313" key="1">
    <source>
        <dbReference type="EMBL" id="CAD7455213.1"/>
    </source>
</evidence>
<dbReference type="PANTHER" id="PTHR11139:SF9">
    <property type="entry name" value="SERINE_THREONINE-PROTEIN KINASE MTOR"/>
    <property type="match status" value="1"/>
</dbReference>
<dbReference type="GO" id="GO:0038202">
    <property type="term" value="P:TORC1 signaling"/>
    <property type="evidence" value="ECO:0007669"/>
    <property type="project" value="TreeGrafter"/>
</dbReference>
<dbReference type="SUPFAM" id="SSF48371">
    <property type="entry name" value="ARM repeat"/>
    <property type="match status" value="1"/>
</dbReference>
<dbReference type="GO" id="GO:0004674">
    <property type="term" value="F:protein serine/threonine kinase activity"/>
    <property type="evidence" value="ECO:0007669"/>
    <property type="project" value="TreeGrafter"/>
</dbReference>